<dbReference type="InterPro" id="IPR009019">
    <property type="entry name" value="KH_sf_prok-type"/>
</dbReference>
<keyword evidence="3 6" id="KW-0547">Nucleotide-binding</keyword>
<comment type="function">
    <text evidence="6">An essential GTPase that binds both GDP and GTP, with rapid nucleotide exchange. Plays a role in 16S rRNA processing and 30S ribosomal subunit biogenesis and possibly also in cell cycle regulation and energy metabolism.</text>
</comment>
<dbReference type="GO" id="GO:0043024">
    <property type="term" value="F:ribosomal small subunit binding"/>
    <property type="evidence" value="ECO:0007669"/>
    <property type="project" value="TreeGrafter"/>
</dbReference>
<dbReference type="PANTHER" id="PTHR42698:SF2">
    <property type="entry name" value="GTPASE ERA-LIKE, CHLOROPLASTIC"/>
    <property type="match status" value="1"/>
</dbReference>
<accession>A0A7V3PTW2</accession>
<feature type="region of interest" description="G5" evidence="7">
    <location>
        <begin position="152"/>
        <end position="154"/>
    </location>
</feature>
<dbReference type="NCBIfam" id="TIGR00436">
    <property type="entry name" value="era"/>
    <property type="match status" value="1"/>
</dbReference>
<dbReference type="EMBL" id="DTMZ01000099">
    <property type="protein sequence ID" value="HGD13257.1"/>
    <property type="molecule type" value="Genomic_DNA"/>
</dbReference>
<dbReference type="GO" id="GO:0070181">
    <property type="term" value="F:small ribosomal subunit rRNA binding"/>
    <property type="evidence" value="ECO:0007669"/>
    <property type="project" value="UniProtKB-UniRule"/>
</dbReference>
<feature type="binding site" evidence="6">
    <location>
        <begin position="21"/>
        <end position="28"/>
    </location>
    <ligand>
        <name>GTP</name>
        <dbReference type="ChEBI" id="CHEBI:37565"/>
    </ligand>
</feature>
<dbReference type="InterPro" id="IPR006073">
    <property type="entry name" value="GTP-bd"/>
</dbReference>
<dbReference type="GO" id="GO:0005886">
    <property type="term" value="C:plasma membrane"/>
    <property type="evidence" value="ECO:0007669"/>
    <property type="project" value="UniProtKB-SubCell"/>
</dbReference>
<feature type="region of interest" description="G1" evidence="7">
    <location>
        <begin position="21"/>
        <end position="28"/>
    </location>
</feature>
<dbReference type="PROSITE" id="PS51713">
    <property type="entry name" value="G_ERA"/>
    <property type="match status" value="1"/>
</dbReference>
<evidence type="ECO:0000256" key="6">
    <source>
        <dbReference type="HAMAP-Rule" id="MF_00367"/>
    </source>
</evidence>
<evidence type="ECO:0000313" key="11">
    <source>
        <dbReference type="EMBL" id="HGD13257.1"/>
    </source>
</evidence>
<dbReference type="InterPro" id="IPR015946">
    <property type="entry name" value="KH_dom-like_a/b"/>
</dbReference>
<keyword evidence="6" id="KW-0690">Ribosome biogenesis</keyword>
<dbReference type="Gene3D" id="3.40.50.300">
    <property type="entry name" value="P-loop containing nucleotide triphosphate hydrolases"/>
    <property type="match status" value="1"/>
</dbReference>
<dbReference type="Pfam" id="PF07650">
    <property type="entry name" value="KH_2"/>
    <property type="match status" value="1"/>
</dbReference>
<evidence type="ECO:0000259" key="10">
    <source>
        <dbReference type="PROSITE" id="PS51713"/>
    </source>
</evidence>
<dbReference type="InterPro" id="IPR005225">
    <property type="entry name" value="Small_GTP-bd"/>
</dbReference>
<dbReference type="InterPro" id="IPR030388">
    <property type="entry name" value="G_ERA_dom"/>
</dbReference>
<evidence type="ECO:0000256" key="4">
    <source>
        <dbReference type="ARBA" id="ARBA00022884"/>
    </source>
</evidence>
<evidence type="ECO:0000256" key="1">
    <source>
        <dbReference type="ARBA" id="ARBA00007921"/>
    </source>
</evidence>
<gene>
    <name evidence="6" type="primary">era</name>
    <name evidence="11" type="ORF">ENX16_04175</name>
</gene>
<dbReference type="NCBIfam" id="TIGR00231">
    <property type="entry name" value="small_GTP"/>
    <property type="match status" value="1"/>
</dbReference>
<evidence type="ECO:0000256" key="8">
    <source>
        <dbReference type="RuleBase" id="RU003761"/>
    </source>
</evidence>
<evidence type="ECO:0000256" key="5">
    <source>
        <dbReference type="ARBA" id="ARBA00023134"/>
    </source>
</evidence>
<dbReference type="GO" id="GO:0000028">
    <property type="term" value="P:ribosomal small subunit assembly"/>
    <property type="evidence" value="ECO:0007669"/>
    <property type="project" value="TreeGrafter"/>
</dbReference>
<dbReference type="HAMAP" id="MF_00367">
    <property type="entry name" value="GTPase_Era"/>
    <property type="match status" value="1"/>
</dbReference>
<dbReference type="FunFam" id="3.30.300.20:FF:000003">
    <property type="entry name" value="GTPase Era"/>
    <property type="match status" value="1"/>
</dbReference>
<dbReference type="Pfam" id="PF01926">
    <property type="entry name" value="MMR_HSR1"/>
    <property type="match status" value="1"/>
</dbReference>
<feature type="region of interest" description="G4" evidence="7">
    <location>
        <begin position="124"/>
        <end position="127"/>
    </location>
</feature>
<feature type="region of interest" description="G3" evidence="7">
    <location>
        <begin position="68"/>
        <end position="71"/>
    </location>
</feature>
<dbReference type="InterPro" id="IPR005662">
    <property type="entry name" value="GTPase_Era-like"/>
</dbReference>
<dbReference type="NCBIfam" id="NF000908">
    <property type="entry name" value="PRK00089.1"/>
    <property type="match status" value="1"/>
</dbReference>
<dbReference type="InterPro" id="IPR027417">
    <property type="entry name" value="P-loop_NTPase"/>
</dbReference>
<dbReference type="GO" id="GO:0003924">
    <property type="term" value="F:GTPase activity"/>
    <property type="evidence" value="ECO:0007669"/>
    <property type="project" value="UniProtKB-UniRule"/>
</dbReference>
<dbReference type="GO" id="GO:0005737">
    <property type="term" value="C:cytoplasm"/>
    <property type="evidence" value="ECO:0007669"/>
    <property type="project" value="UniProtKB-SubCell"/>
</dbReference>
<dbReference type="CDD" id="cd04163">
    <property type="entry name" value="Era"/>
    <property type="match status" value="1"/>
</dbReference>
<evidence type="ECO:0000256" key="7">
    <source>
        <dbReference type="PROSITE-ProRule" id="PRU01050"/>
    </source>
</evidence>
<sequence>MPHPPSPNPPNFRAGYVAIIGRPNAGKSTLLNRLLGHRIAIVTPKPQTTRHRILGILNGENYQVLLLDTPGILDPKYTLQKMMKQEIDKALTDADVILLLLDATNPVYDDLKLITNRNAIIALNKIDELPKTSLLPMVDRCAREGFDRIFMISALTGDGIEDLKQAIINLLPEAPPFYPPDQVSERPERFFVAELIREAVFNRYGAEIPYSTTVEVEEFRERPGRKDYIRAVIFVERESQKAILIGEGGKALKKVGEIARESIEQFLGRPVYLELWVKVAKNWRENENFIRRTVYGNT</sequence>
<comment type="similarity">
    <text evidence="1 6 7 8">Belongs to the TRAFAC class TrmE-Era-EngA-EngB-Septin-like GTPase superfamily. Era GTPase family.</text>
</comment>
<keyword evidence="6" id="KW-1003">Cell membrane</keyword>
<comment type="subcellular location">
    <subcellularLocation>
        <location evidence="6">Cytoplasm</location>
    </subcellularLocation>
    <subcellularLocation>
        <location evidence="6">Cell membrane</location>
        <topology evidence="6">Peripheral membrane protein</topology>
    </subcellularLocation>
</comment>
<dbReference type="GO" id="GO:0005525">
    <property type="term" value="F:GTP binding"/>
    <property type="evidence" value="ECO:0007669"/>
    <property type="project" value="UniProtKB-UniRule"/>
</dbReference>
<dbReference type="InterPro" id="IPR004044">
    <property type="entry name" value="KH_dom_type_2"/>
</dbReference>
<evidence type="ECO:0000256" key="3">
    <source>
        <dbReference type="ARBA" id="ARBA00022741"/>
    </source>
</evidence>
<keyword evidence="6" id="KW-0699">rRNA-binding</keyword>
<dbReference type="SUPFAM" id="SSF54814">
    <property type="entry name" value="Prokaryotic type KH domain (KH-domain type II)"/>
    <property type="match status" value="1"/>
</dbReference>
<feature type="binding site" evidence="6">
    <location>
        <begin position="124"/>
        <end position="127"/>
    </location>
    <ligand>
        <name>GTP</name>
        <dbReference type="ChEBI" id="CHEBI:37565"/>
    </ligand>
</feature>
<evidence type="ECO:0000256" key="2">
    <source>
        <dbReference type="ARBA" id="ARBA00020484"/>
    </source>
</evidence>
<organism evidence="11">
    <name type="scientific">candidate division WOR-3 bacterium</name>
    <dbReference type="NCBI Taxonomy" id="2052148"/>
    <lineage>
        <taxon>Bacteria</taxon>
        <taxon>Bacteria division WOR-3</taxon>
    </lineage>
</organism>
<keyword evidence="4 6" id="KW-0694">RNA-binding</keyword>
<feature type="region of interest" description="G2" evidence="7">
    <location>
        <begin position="47"/>
        <end position="51"/>
    </location>
</feature>
<feature type="domain" description="Era-type G" evidence="10">
    <location>
        <begin position="13"/>
        <end position="173"/>
    </location>
</feature>
<name>A0A7V3PTW2_UNCW3</name>
<dbReference type="PROSITE" id="PS50823">
    <property type="entry name" value="KH_TYPE_2"/>
    <property type="match status" value="1"/>
</dbReference>
<feature type="binding site" evidence="6">
    <location>
        <begin position="68"/>
        <end position="72"/>
    </location>
    <ligand>
        <name>GTP</name>
        <dbReference type="ChEBI" id="CHEBI:37565"/>
    </ligand>
</feature>
<keyword evidence="6" id="KW-0963">Cytoplasm</keyword>
<dbReference type="CDD" id="cd22534">
    <property type="entry name" value="KH-II_Era"/>
    <property type="match status" value="1"/>
</dbReference>
<keyword evidence="5 6" id="KW-0342">GTP-binding</keyword>
<dbReference type="PANTHER" id="PTHR42698">
    <property type="entry name" value="GTPASE ERA"/>
    <property type="match status" value="1"/>
</dbReference>
<dbReference type="AlphaFoldDB" id="A0A7V3PTW2"/>
<comment type="subunit">
    <text evidence="6">Monomer.</text>
</comment>
<evidence type="ECO:0000259" key="9">
    <source>
        <dbReference type="PROSITE" id="PS50823"/>
    </source>
</evidence>
<proteinExistence type="inferred from homology"/>
<comment type="caution">
    <text evidence="11">The sequence shown here is derived from an EMBL/GenBank/DDBJ whole genome shotgun (WGS) entry which is preliminary data.</text>
</comment>
<reference evidence="11" key="1">
    <citation type="journal article" date="2020" name="mSystems">
        <title>Genome- and Community-Level Interaction Insights into Carbon Utilization and Element Cycling Functions of Hydrothermarchaeota in Hydrothermal Sediment.</title>
        <authorList>
            <person name="Zhou Z."/>
            <person name="Liu Y."/>
            <person name="Xu W."/>
            <person name="Pan J."/>
            <person name="Luo Z.H."/>
            <person name="Li M."/>
        </authorList>
    </citation>
    <scope>NUCLEOTIDE SEQUENCE [LARGE SCALE GENOMIC DNA]</scope>
    <source>
        <strain evidence="11">SpSt-914</strain>
    </source>
</reference>
<dbReference type="SUPFAM" id="SSF52540">
    <property type="entry name" value="P-loop containing nucleoside triphosphate hydrolases"/>
    <property type="match status" value="1"/>
</dbReference>
<keyword evidence="6" id="KW-0472">Membrane</keyword>
<dbReference type="PRINTS" id="PR00326">
    <property type="entry name" value="GTP1OBG"/>
</dbReference>
<feature type="domain" description="KH type-2" evidence="9">
    <location>
        <begin position="196"/>
        <end position="281"/>
    </location>
</feature>
<dbReference type="Gene3D" id="3.30.300.20">
    <property type="match status" value="1"/>
</dbReference>
<protein>
    <recommendedName>
        <fullName evidence="2 6">GTPase Era</fullName>
    </recommendedName>
</protein>